<evidence type="ECO:0000256" key="1">
    <source>
        <dbReference type="ARBA" id="ARBA00006407"/>
    </source>
</evidence>
<name>A0A2J6SFJ0_9HELO</name>
<proteinExistence type="inferred from homology"/>
<dbReference type="InParanoid" id="A0A2J6SFJ0"/>
<organism evidence="4 5">
    <name type="scientific">Hyaloscypha bicolor E</name>
    <dbReference type="NCBI Taxonomy" id="1095630"/>
    <lineage>
        <taxon>Eukaryota</taxon>
        <taxon>Fungi</taxon>
        <taxon>Dikarya</taxon>
        <taxon>Ascomycota</taxon>
        <taxon>Pezizomycotina</taxon>
        <taxon>Leotiomycetes</taxon>
        <taxon>Helotiales</taxon>
        <taxon>Hyaloscyphaceae</taxon>
        <taxon>Hyaloscypha</taxon>
        <taxon>Hyaloscypha bicolor</taxon>
    </lineage>
</organism>
<evidence type="ECO:0000313" key="5">
    <source>
        <dbReference type="Proteomes" id="UP000235371"/>
    </source>
</evidence>
<dbReference type="STRING" id="1095630.A0A2J6SFJ0"/>
<dbReference type="RefSeq" id="XP_024726430.1">
    <property type="nucleotide sequence ID" value="XM_024882133.1"/>
</dbReference>
<gene>
    <name evidence="4" type="ORF">K444DRAFT_622601</name>
</gene>
<dbReference type="FunCoup" id="A0A2J6SFJ0">
    <property type="interactions" value="83"/>
</dbReference>
<keyword evidence="5" id="KW-1185">Reference proteome</keyword>
<evidence type="ECO:0000313" key="4">
    <source>
        <dbReference type="EMBL" id="PMD49526.1"/>
    </source>
</evidence>
<sequence>MASKTCASCLRTLHRQSQSIPQRASSLNASRAFTATPRRHLDLNPGPNATPRTSIPPVDPVRAEGEPKIGTPMPASIRAAAGLKKVASKATETYTAYGSTEVLYKECALQADYSIPQAGKDDEEMPKTESGEDLGVGEGWWLKELGLQPTFSTWSQVTMLHMYLIAARFRCLPHGSQTWQQHLLDHFFYDAENRMMVNHNMHARGTRNKYLKDLFIQWRGLLAAYDEGLVKGDAVLAAAIWRNVFKAKEDVDIKGLAQIVSYMRRALKGLDSLPDERLMSAELQFGSPKDEASIVALKSKMMDLPFEKAPGKPLPAEKA</sequence>
<evidence type="ECO:0000259" key="3">
    <source>
        <dbReference type="Pfam" id="PF03981"/>
    </source>
</evidence>
<dbReference type="AlphaFoldDB" id="A0A2J6SFJ0"/>
<dbReference type="Proteomes" id="UP000235371">
    <property type="component" value="Unassembled WGS sequence"/>
</dbReference>
<dbReference type="GO" id="GO:0005739">
    <property type="term" value="C:mitochondrion"/>
    <property type="evidence" value="ECO:0007669"/>
    <property type="project" value="TreeGrafter"/>
</dbReference>
<evidence type="ECO:0000256" key="2">
    <source>
        <dbReference type="SAM" id="MobiDB-lite"/>
    </source>
</evidence>
<protein>
    <recommendedName>
        <fullName evidence="3">Ubiquinol-cytochrome c chaperone domain-containing protein</fullName>
    </recommendedName>
</protein>
<dbReference type="InterPro" id="IPR021150">
    <property type="entry name" value="Ubiq_cyt_c_chap"/>
</dbReference>
<dbReference type="GeneID" id="36590210"/>
<feature type="region of interest" description="Disordered" evidence="2">
    <location>
        <begin position="36"/>
        <end position="73"/>
    </location>
</feature>
<dbReference type="InterPro" id="IPR007129">
    <property type="entry name" value="Ubiqinol_cyt_c_chaperone_CPB3"/>
</dbReference>
<dbReference type="Pfam" id="PF03981">
    <property type="entry name" value="Ubiq_cyt_C_chap"/>
    <property type="match status" value="1"/>
</dbReference>
<dbReference type="EMBL" id="KZ613920">
    <property type="protein sequence ID" value="PMD49526.1"/>
    <property type="molecule type" value="Genomic_DNA"/>
</dbReference>
<feature type="domain" description="Ubiquinol-cytochrome c chaperone" evidence="3">
    <location>
        <begin position="144"/>
        <end position="285"/>
    </location>
</feature>
<accession>A0A2J6SFJ0</accession>
<dbReference type="PANTHER" id="PTHR12184">
    <property type="entry name" value="UBIQUINOL-CYTOCHROME C REDUCTASE COMPLEX ASSEMBLY FACTOR 1 FAMILY MEMBER"/>
    <property type="match status" value="1"/>
</dbReference>
<dbReference type="GO" id="GO:0034551">
    <property type="term" value="P:mitochondrial respiratory chain complex III assembly"/>
    <property type="evidence" value="ECO:0007669"/>
    <property type="project" value="TreeGrafter"/>
</dbReference>
<reference evidence="4 5" key="1">
    <citation type="submission" date="2016-04" db="EMBL/GenBank/DDBJ databases">
        <title>A degradative enzymes factory behind the ericoid mycorrhizal symbiosis.</title>
        <authorList>
            <consortium name="DOE Joint Genome Institute"/>
            <person name="Martino E."/>
            <person name="Morin E."/>
            <person name="Grelet G."/>
            <person name="Kuo A."/>
            <person name="Kohler A."/>
            <person name="Daghino S."/>
            <person name="Barry K."/>
            <person name="Choi C."/>
            <person name="Cichocki N."/>
            <person name="Clum A."/>
            <person name="Copeland A."/>
            <person name="Hainaut M."/>
            <person name="Haridas S."/>
            <person name="Labutti K."/>
            <person name="Lindquist E."/>
            <person name="Lipzen A."/>
            <person name="Khouja H.-R."/>
            <person name="Murat C."/>
            <person name="Ohm R."/>
            <person name="Olson A."/>
            <person name="Spatafora J."/>
            <person name="Veneault-Fourrey C."/>
            <person name="Henrissat B."/>
            <person name="Grigoriev I."/>
            <person name="Martin F."/>
            <person name="Perotto S."/>
        </authorList>
    </citation>
    <scope>NUCLEOTIDE SEQUENCE [LARGE SCALE GENOMIC DNA]</scope>
    <source>
        <strain evidence="4 5">E</strain>
    </source>
</reference>
<dbReference type="PANTHER" id="PTHR12184:SF1">
    <property type="entry name" value="UBIQUINOL-CYTOCHROME-C REDUCTASE COMPLEX ASSEMBLY FACTOR 1"/>
    <property type="match status" value="1"/>
</dbReference>
<comment type="similarity">
    <text evidence="1">Belongs to the CBP3 family.</text>
</comment>
<dbReference type="OrthoDB" id="10253878at2759"/>